<comment type="caution">
    <text evidence="2">The sequence shown here is derived from an EMBL/GenBank/DDBJ whole genome shotgun (WGS) entry which is preliminary data.</text>
</comment>
<protein>
    <recommendedName>
        <fullName evidence="4">YesK-like protein</fullName>
    </recommendedName>
</protein>
<keyword evidence="1" id="KW-0472">Membrane</keyword>
<proteinExistence type="predicted"/>
<dbReference type="RefSeq" id="WP_008518013.1">
    <property type="nucleotide sequence ID" value="NZ_ACJM01000015.1"/>
</dbReference>
<keyword evidence="3" id="KW-1185">Reference proteome</keyword>
<evidence type="ECO:0008006" key="4">
    <source>
        <dbReference type="Google" id="ProtNLM"/>
    </source>
</evidence>
<dbReference type="AlphaFoldDB" id="C0GJ66"/>
<feature type="transmembrane region" description="Helical" evidence="1">
    <location>
        <begin position="6"/>
        <end position="26"/>
    </location>
</feature>
<reference evidence="2 3" key="1">
    <citation type="submission" date="2009-02" db="EMBL/GenBank/DDBJ databases">
        <title>Sequencing of the draft genome and assembly of Dethiobacter alkaliphilus AHT 1.</title>
        <authorList>
            <consortium name="US DOE Joint Genome Institute (JGI-PGF)"/>
            <person name="Lucas S."/>
            <person name="Copeland A."/>
            <person name="Lapidus A."/>
            <person name="Glavina del Rio T."/>
            <person name="Dalin E."/>
            <person name="Tice H."/>
            <person name="Bruce D."/>
            <person name="Goodwin L."/>
            <person name="Pitluck S."/>
            <person name="Larimer F."/>
            <person name="Land M.L."/>
            <person name="Hauser L."/>
            <person name="Muyzer G."/>
        </authorList>
    </citation>
    <scope>NUCLEOTIDE SEQUENCE [LARGE SCALE GENOMIC DNA]</scope>
    <source>
        <strain evidence="2 3">AHT 1</strain>
    </source>
</reference>
<dbReference type="OrthoDB" id="1957699at2"/>
<dbReference type="STRING" id="555088.DealDRAFT_2525"/>
<sequence>MDRFLMVVLILGACFAVVTWLLHRFVPRRAIKYLPAGLAVIIAVYNIILARISSGGFDALARGILAVLLFFGACFGLVTAIVLDIRNR</sequence>
<gene>
    <name evidence="2" type="ORF">DealDRAFT_2525</name>
</gene>
<evidence type="ECO:0000313" key="3">
    <source>
        <dbReference type="Proteomes" id="UP000006443"/>
    </source>
</evidence>
<feature type="transmembrane region" description="Helical" evidence="1">
    <location>
        <begin position="59"/>
        <end position="83"/>
    </location>
</feature>
<keyword evidence="1" id="KW-0812">Transmembrane</keyword>
<evidence type="ECO:0000256" key="1">
    <source>
        <dbReference type="SAM" id="Phobius"/>
    </source>
</evidence>
<organism evidence="2 3">
    <name type="scientific">Dethiobacter alkaliphilus AHT 1</name>
    <dbReference type="NCBI Taxonomy" id="555088"/>
    <lineage>
        <taxon>Bacteria</taxon>
        <taxon>Bacillati</taxon>
        <taxon>Bacillota</taxon>
        <taxon>Dethiobacteria</taxon>
        <taxon>Dethiobacterales</taxon>
        <taxon>Dethiobacteraceae</taxon>
        <taxon>Dethiobacter</taxon>
    </lineage>
</organism>
<keyword evidence="1" id="KW-1133">Transmembrane helix</keyword>
<dbReference type="Proteomes" id="UP000006443">
    <property type="component" value="Unassembled WGS sequence"/>
</dbReference>
<evidence type="ECO:0000313" key="2">
    <source>
        <dbReference type="EMBL" id="EEG76551.1"/>
    </source>
</evidence>
<accession>C0GJ66</accession>
<dbReference type="EMBL" id="ACJM01000015">
    <property type="protein sequence ID" value="EEG76551.1"/>
    <property type="molecule type" value="Genomic_DNA"/>
</dbReference>
<feature type="transmembrane region" description="Helical" evidence="1">
    <location>
        <begin position="33"/>
        <end position="53"/>
    </location>
</feature>
<name>C0GJ66_DETAL</name>